<comment type="subcellular location">
    <subcellularLocation>
        <location evidence="1">Membrane</location>
        <topology evidence="1">Multi-pass membrane protein</topology>
    </subcellularLocation>
</comment>
<feature type="transmembrane region" description="Helical" evidence="7">
    <location>
        <begin position="372"/>
        <end position="393"/>
    </location>
</feature>
<feature type="transmembrane region" description="Helical" evidence="7">
    <location>
        <begin position="530"/>
        <end position="550"/>
    </location>
</feature>
<comment type="caution">
    <text evidence="8">The sequence shown here is derived from an EMBL/GenBank/DDBJ whole genome shotgun (WGS) entry which is preliminary data.</text>
</comment>
<dbReference type="InterPro" id="IPR008010">
    <property type="entry name" value="Tatp1"/>
</dbReference>
<evidence type="ECO:0000256" key="6">
    <source>
        <dbReference type="SAM" id="MobiDB-lite"/>
    </source>
</evidence>
<dbReference type="Proteomes" id="UP000275267">
    <property type="component" value="Unassembled WGS sequence"/>
</dbReference>
<dbReference type="Pfam" id="PF05346">
    <property type="entry name" value="DUF747"/>
    <property type="match status" value="1"/>
</dbReference>
<evidence type="ECO:0000256" key="1">
    <source>
        <dbReference type="ARBA" id="ARBA00004141"/>
    </source>
</evidence>
<comment type="similarity">
    <text evidence="2">Belongs to the TAPT1 family.</text>
</comment>
<dbReference type="STRING" id="4540.A0A3L6TR03"/>
<evidence type="ECO:0000256" key="3">
    <source>
        <dbReference type="ARBA" id="ARBA00022692"/>
    </source>
</evidence>
<gene>
    <name evidence="8" type="ORF">C2845_PM01G30310</name>
</gene>
<evidence type="ECO:0000256" key="5">
    <source>
        <dbReference type="ARBA" id="ARBA00023136"/>
    </source>
</evidence>
<accession>A0A3L6TR03</accession>
<dbReference type="PANTHER" id="PTHR13317:SF4">
    <property type="entry name" value="TRANSMEMBRANE ANTERIOR POSTERIOR TRANSFORMATION PROTEIN 1 HOMOLOG"/>
    <property type="match status" value="1"/>
</dbReference>
<evidence type="ECO:0000256" key="2">
    <source>
        <dbReference type="ARBA" id="ARBA00008803"/>
    </source>
</evidence>
<feature type="transmembrane region" description="Helical" evidence="7">
    <location>
        <begin position="240"/>
        <end position="270"/>
    </location>
</feature>
<feature type="region of interest" description="Disordered" evidence="6">
    <location>
        <begin position="19"/>
        <end position="76"/>
    </location>
</feature>
<proteinExistence type="inferred from homology"/>
<dbReference type="GO" id="GO:0005789">
    <property type="term" value="C:endoplasmic reticulum membrane"/>
    <property type="evidence" value="ECO:0007669"/>
    <property type="project" value="TreeGrafter"/>
</dbReference>
<evidence type="ECO:0008006" key="10">
    <source>
        <dbReference type="Google" id="ProtNLM"/>
    </source>
</evidence>
<evidence type="ECO:0000256" key="7">
    <source>
        <dbReference type="SAM" id="Phobius"/>
    </source>
</evidence>
<keyword evidence="4 7" id="KW-1133">Transmembrane helix</keyword>
<name>A0A3L6TR03_PANMI</name>
<feature type="transmembrane region" description="Helical" evidence="7">
    <location>
        <begin position="290"/>
        <end position="312"/>
    </location>
</feature>
<feature type="region of interest" description="Disordered" evidence="6">
    <location>
        <begin position="600"/>
        <end position="625"/>
    </location>
</feature>
<keyword evidence="5 7" id="KW-0472">Membrane</keyword>
<evidence type="ECO:0000256" key="4">
    <source>
        <dbReference type="ARBA" id="ARBA00022989"/>
    </source>
</evidence>
<dbReference type="OrthoDB" id="29023at2759"/>
<sequence length="712" mass="78690">MSLRSGGRQLSFELLAGDLTADDADDTSPRSLPDTTSDGQRRRRRRSKRKRGFRSPPIEEAASEGEQPRGEGKGDAAAAFRVPDLRSSAETVCESSEAERSAASCVTYVGVELRQRSISGSARVVASSAEDGTSSCGSSTRESAAAAVADVAAAAWRPEANGGVKKKLEKEESLDWEKYMKENSTILGEVERLDNSPFRYFLGELYGGNSLRSTIAVGNEKKRQRVYNTMFHVPWRCERLIVAGFFVCLDSFLSLLTIMPARIVVTIWRLLKPRKFLRPNAADLSDYGCFIVLALGVASLQMIDISLIYHVIRGQGTIKLYVVYNVLEIFDKLCQSFGEDVLQVLFNSAEGLSACSTDNVTFELMRFLLDEAIAVVAFDILFCKLHQLIFLVLTIAQAITLSTCIIAHNNALLALLVSNNFAEIKSNVFKRVSKENLHNLVYYDIIERFHITAFLLFVLAQNILEAEGPWFDSFLINASLVFLCEVLIDAIKHSFLAKFNEIKPVAYSEFLEDLCKQILNDKPDDRQKDLTFIPLAPACVVIRVLTPVYATLLPAGPFIWRIFWILLWSVLTYFMLAIFKILVGLILRCLANCAPPRALAPPAPTKRPQQELEKTPAPGDGRVRGVVDPAPGVRRALLYVVLLPGSNLPTFLSSSSSSSSSCAPPVTAAPPPATAPRTVPVPEKHPELPPEFHAFAGPHAPPYRRNPNWRVP</sequence>
<dbReference type="AlphaFoldDB" id="A0A3L6TR03"/>
<evidence type="ECO:0000313" key="8">
    <source>
        <dbReference type="EMBL" id="RLN41901.1"/>
    </source>
</evidence>
<reference evidence="9" key="1">
    <citation type="journal article" date="2019" name="Nat. Commun.">
        <title>The genome of broomcorn millet.</title>
        <authorList>
            <person name="Zou C."/>
            <person name="Miki D."/>
            <person name="Li D."/>
            <person name="Tang Q."/>
            <person name="Xiao L."/>
            <person name="Rajput S."/>
            <person name="Deng P."/>
            <person name="Jia W."/>
            <person name="Huang R."/>
            <person name="Zhang M."/>
            <person name="Sun Y."/>
            <person name="Hu J."/>
            <person name="Fu X."/>
            <person name="Schnable P.S."/>
            <person name="Li F."/>
            <person name="Zhang H."/>
            <person name="Feng B."/>
            <person name="Zhu X."/>
            <person name="Liu R."/>
            <person name="Schnable J.C."/>
            <person name="Zhu J.-K."/>
            <person name="Zhang H."/>
        </authorList>
    </citation>
    <scope>NUCLEOTIDE SEQUENCE [LARGE SCALE GENOMIC DNA]</scope>
</reference>
<keyword evidence="9" id="KW-1185">Reference proteome</keyword>
<feature type="transmembrane region" description="Helical" evidence="7">
    <location>
        <begin position="562"/>
        <end position="587"/>
    </location>
</feature>
<organism evidence="8 9">
    <name type="scientific">Panicum miliaceum</name>
    <name type="common">Proso millet</name>
    <name type="synonym">Broomcorn millet</name>
    <dbReference type="NCBI Taxonomy" id="4540"/>
    <lineage>
        <taxon>Eukaryota</taxon>
        <taxon>Viridiplantae</taxon>
        <taxon>Streptophyta</taxon>
        <taxon>Embryophyta</taxon>
        <taxon>Tracheophyta</taxon>
        <taxon>Spermatophyta</taxon>
        <taxon>Magnoliopsida</taxon>
        <taxon>Liliopsida</taxon>
        <taxon>Poales</taxon>
        <taxon>Poaceae</taxon>
        <taxon>PACMAD clade</taxon>
        <taxon>Panicoideae</taxon>
        <taxon>Panicodae</taxon>
        <taxon>Paniceae</taxon>
        <taxon>Panicinae</taxon>
        <taxon>Panicum</taxon>
        <taxon>Panicum sect. Panicum</taxon>
    </lineage>
</organism>
<feature type="compositionally biased region" description="Polar residues" evidence="6">
    <location>
        <begin position="29"/>
        <end position="38"/>
    </location>
</feature>
<protein>
    <recommendedName>
        <fullName evidence="10">Protein POLLEN DEFECTIVE IN GUIDANCE 1</fullName>
    </recommendedName>
</protein>
<feature type="compositionally biased region" description="Basic residues" evidence="6">
    <location>
        <begin position="41"/>
        <end position="53"/>
    </location>
</feature>
<feature type="compositionally biased region" description="Low complexity" evidence="6">
    <location>
        <begin position="656"/>
        <end position="666"/>
    </location>
</feature>
<dbReference type="EMBL" id="PQIB02000001">
    <property type="protein sequence ID" value="RLN41901.1"/>
    <property type="molecule type" value="Genomic_DNA"/>
</dbReference>
<keyword evidence="3 7" id="KW-0812">Transmembrane</keyword>
<dbReference type="PANTHER" id="PTHR13317">
    <property type="entry name" value="TRANSMEMBRANE ANTERIOR POSTERIOR TRANSFORMATION PROTEIN 1 HOMOLOG"/>
    <property type="match status" value="1"/>
</dbReference>
<feature type="transmembrane region" description="Helical" evidence="7">
    <location>
        <begin position="399"/>
        <end position="419"/>
    </location>
</feature>
<feature type="region of interest" description="Disordered" evidence="6">
    <location>
        <begin position="656"/>
        <end position="712"/>
    </location>
</feature>
<evidence type="ECO:0000313" key="9">
    <source>
        <dbReference type="Proteomes" id="UP000275267"/>
    </source>
</evidence>